<sequence length="113" mass="13225">MLITNNWNGNDSLMEKEYLENDVKQKPGSQRKMRLLDAFLLVFMRLRLGLLEQDLAQRFCVSVSTISRVLMTCACYKSEAFNCVAKQINIPDCFNKFPSKRVRYLHPYNNNIL</sequence>
<feature type="domain" description="Transposase Helix-turn-helix" evidence="1">
    <location>
        <begin position="32"/>
        <end position="70"/>
    </location>
</feature>
<dbReference type="EMBL" id="JARQWQ010000361">
    <property type="protein sequence ID" value="KAK2546649.1"/>
    <property type="molecule type" value="Genomic_DNA"/>
</dbReference>
<comment type="caution">
    <text evidence="2">The sequence shown here is derived from an EMBL/GenBank/DDBJ whole genome shotgun (WGS) entry which is preliminary data.</text>
</comment>
<dbReference type="AlphaFoldDB" id="A0AAD9UQW8"/>
<proteinExistence type="predicted"/>
<organism evidence="2 3">
    <name type="scientific">Acropora cervicornis</name>
    <name type="common">Staghorn coral</name>
    <dbReference type="NCBI Taxonomy" id="6130"/>
    <lineage>
        <taxon>Eukaryota</taxon>
        <taxon>Metazoa</taxon>
        <taxon>Cnidaria</taxon>
        <taxon>Anthozoa</taxon>
        <taxon>Hexacorallia</taxon>
        <taxon>Scleractinia</taxon>
        <taxon>Astrocoeniina</taxon>
        <taxon>Acroporidae</taxon>
        <taxon>Acropora</taxon>
    </lineage>
</organism>
<dbReference type="PANTHER" id="PTHR23080">
    <property type="entry name" value="THAP DOMAIN PROTEIN"/>
    <property type="match status" value="1"/>
</dbReference>
<protein>
    <recommendedName>
        <fullName evidence="1">Transposase Helix-turn-helix domain-containing protein</fullName>
    </recommendedName>
</protein>
<name>A0AAD9UQW8_ACRCE</name>
<dbReference type="InterPro" id="IPR027805">
    <property type="entry name" value="Transposase_HTH_dom"/>
</dbReference>
<gene>
    <name evidence="2" type="ORF">P5673_033744</name>
</gene>
<evidence type="ECO:0000259" key="1">
    <source>
        <dbReference type="Pfam" id="PF13613"/>
    </source>
</evidence>
<evidence type="ECO:0000313" key="2">
    <source>
        <dbReference type="EMBL" id="KAK2546649.1"/>
    </source>
</evidence>
<dbReference type="PANTHER" id="PTHR23080:SF133">
    <property type="entry name" value="SI:CH211-262I1.5-RELATED"/>
    <property type="match status" value="1"/>
</dbReference>
<accession>A0AAD9UQW8</accession>
<reference evidence="2" key="2">
    <citation type="journal article" date="2023" name="Science">
        <title>Genomic signatures of disease resistance in endangered staghorn corals.</title>
        <authorList>
            <person name="Vollmer S.V."/>
            <person name="Selwyn J.D."/>
            <person name="Despard B.A."/>
            <person name="Roesel C.L."/>
        </authorList>
    </citation>
    <scope>NUCLEOTIDE SEQUENCE</scope>
    <source>
        <strain evidence="2">K2</strain>
    </source>
</reference>
<dbReference type="Pfam" id="PF13613">
    <property type="entry name" value="HTH_Tnp_4"/>
    <property type="match status" value="1"/>
</dbReference>
<dbReference type="Proteomes" id="UP001249851">
    <property type="component" value="Unassembled WGS sequence"/>
</dbReference>
<evidence type="ECO:0000313" key="3">
    <source>
        <dbReference type="Proteomes" id="UP001249851"/>
    </source>
</evidence>
<keyword evidence="3" id="KW-1185">Reference proteome</keyword>
<reference evidence="2" key="1">
    <citation type="journal article" date="2023" name="G3 (Bethesda)">
        <title>Whole genome assembly and annotation of the endangered Caribbean coral Acropora cervicornis.</title>
        <authorList>
            <person name="Selwyn J.D."/>
            <person name="Vollmer S.V."/>
        </authorList>
    </citation>
    <scope>NUCLEOTIDE SEQUENCE</scope>
    <source>
        <strain evidence="2">K2</strain>
    </source>
</reference>